<dbReference type="InterPro" id="IPR035979">
    <property type="entry name" value="RBD_domain_sf"/>
</dbReference>
<evidence type="ECO:0000256" key="7">
    <source>
        <dbReference type="ARBA" id="ARBA00074919"/>
    </source>
</evidence>
<evidence type="ECO:0000256" key="5">
    <source>
        <dbReference type="ARBA" id="ARBA00023242"/>
    </source>
</evidence>
<evidence type="ECO:0000256" key="1">
    <source>
        <dbReference type="ARBA" id="ARBA00004123"/>
    </source>
</evidence>
<sequence>MVIKREILETHSMTTVPVLPALIPKHERSLAVELDWDVSVEYDPLWPNDYEKIIRERREKRGLELEKEEVERKRRIREERDLKPKERYIAIHKEEEEGPRRASIGAAIAPPPSLQESSPASSAGTGSVAAKIMAKYGFKEGLGLGRQMQGIATALQVEKTSKRGGRILSEKDVPPPFLVPPSPVAAPKPETSITEMMKNPSKVVLLKNMVGKGEVDSDLEPEVKEECQTKYGEVNKVMIVELPDAADEESVQIFVEFKRIEAAIKAVVDLNGRFFGGRQVKAGFYDVEHFQTMSAQT</sequence>
<evidence type="ECO:0000256" key="4">
    <source>
        <dbReference type="ARBA" id="ARBA00023187"/>
    </source>
</evidence>
<dbReference type="EMBL" id="OC989090">
    <property type="protein sequence ID" value="CAG4645745.1"/>
    <property type="molecule type" value="Genomic_DNA"/>
</dbReference>
<feature type="domain" description="G-patch" evidence="12">
    <location>
        <begin position="125"/>
        <end position="171"/>
    </location>
</feature>
<comment type="function">
    <text evidence="8">Splice factor that binds to the single-stranded 3'AG at the exon/intron border and promotes its utilization in the second catalytic step. Involved in the regulation of alternative splicing and the utilization of cryptic splice sites.</text>
</comment>
<dbReference type="GO" id="GO:0071011">
    <property type="term" value="C:precatalytic spliceosome"/>
    <property type="evidence" value="ECO:0007669"/>
    <property type="project" value="TreeGrafter"/>
</dbReference>
<evidence type="ECO:0000256" key="9">
    <source>
        <dbReference type="SAM" id="Coils"/>
    </source>
</evidence>
<dbReference type="InterPro" id="IPR040052">
    <property type="entry name" value="RBM17"/>
</dbReference>
<dbReference type="SMART" id="SM00443">
    <property type="entry name" value="G_patch"/>
    <property type="match status" value="1"/>
</dbReference>
<dbReference type="GO" id="GO:0003723">
    <property type="term" value="F:RNA binding"/>
    <property type="evidence" value="ECO:0007669"/>
    <property type="project" value="UniProtKB-UniRule"/>
</dbReference>
<evidence type="ECO:0000259" key="12">
    <source>
        <dbReference type="PROSITE" id="PS50174"/>
    </source>
</evidence>
<keyword evidence="2 8" id="KW-0507">mRNA processing</keyword>
<dbReference type="GO" id="GO:0045292">
    <property type="term" value="P:mRNA cis splicing, via spliceosome"/>
    <property type="evidence" value="ECO:0007669"/>
    <property type="project" value="UniProtKB-UniRule"/>
</dbReference>
<feature type="region of interest" description="Disordered" evidence="10">
    <location>
        <begin position="159"/>
        <end position="185"/>
    </location>
</feature>
<keyword evidence="5 8" id="KW-0539">Nucleus</keyword>
<proteinExistence type="predicted"/>
<accession>A0A9N6WTB8</accession>
<dbReference type="AlphaFoldDB" id="A0A9N6WTB8"/>
<comment type="subunit">
    <text evidence="6">Binds SXL. Associates with the spliceosome. Interacts with SF3B1, SF1 and U2AF2.</text>
</comment>
<name>A0A9N6WTB8_9CRUS</name>
<feature type="region of interest" description="Disordered" evidence="10">
    <location>
        <begin position="93"/>
        <end position="124"/>
    </location>
</feature>
<keyword evidence="3 8" id="KW-0694">RNA-binding</keyword>
<feature type="compositionally biased region" description="Polar residues" evidence="10">
    <location>
        <begin position="114"/>
        <end position="124"/>
    </location>
</feature>
<dbReference type="GO" id="GO:0000380">
    <property type="term" value="P:alternative mRNA splicing, via spliceosome"/>
    <property type="evidence" value="ECO:0007669"/>
    <property type="project" value="TreeGrafter"/>
</dbReference>
<keyword evidence="9" id="KW-0175">Coiled coil</keyword>
<evidence type="ECO:0000256" key="8">
    <source>
        <dbReference type="PIRNR" id="PIRNR031066"/>
    </source>
</evidence>
<dbReference type="Pfam" id="PF00076">
    <property type="entry name" value="RRM_1"/>
    <property type="match status" value="1"/>
</dbReference>
<feature type="domain" description="RRM" evidence="11">
    <location>
        <begin position="202"/>
        <end position="287"/>
    </location>
</feature>
<dbReference type="PANTHER" id="PTHR13288">
    <property type="entry name" value="SPLICING FACTOR 45 SPF45"/>
    <property type="match status" value="1"/>
</dbReference>
<organism evidence="13">
    <name type="scientific">Lynceus sp. MCZ IZ 141354</name>
    <dbReference type="NCBI Taxonomy" id="1930659"/>
    <lineage>
        <taxon>Eukaryota</taxon>
        <taxon>Metazoa</taxon>
        <taxon>Ecdysozoa</taxon>
        <taxon>Arthropoda</taxon>
        <taxon>Crustacea</taxon>
        <taxon>Branchiopoda</taxon>
        <taxon>Diplostraca</taxon>
        <taxon>Laevicaudata</taxon>
        <taxon>Lynceidae</taxon>
        <taxon>Lynceus</taxon>
    </lineage>
</organism>
<feature type="compositionally biased region" description="Pro residues" evidence="10">
    <location>
        <begin position="174"/>
        <end position="185"/>
    </location>
</feature>
<dbReference type="FunFam" id="3.30.70.330:FF:000079">
    <property type="entry name" value="Putative splicing factor 45"/>
    <property type="match status" value="1"/>
</dbReference>
<gene>
    <name evidence="13" type="primary">EOG090X0BIL</name>
</gene>
<evidence type="ECO:0000259" key="11">
    <source>
        <dbReference type="PROSITE" id="PS50102"/>
    </source>
</evidence>
<comment type="subunit">
    <text evidence="8">Associates with the spliceosome.</text>
</comment>
<keyword evidence="8" id="KW-0747">Spliceosome</keyword>
<dbReference type="GO" id="GO:0005654">
    <property type="term" value="C:nucleoplasm"/>
    <property type="evidence" value="ECO:0007669"/>
    <property type="project" value="UniProtKB-UniRule"/>
</dbReference>
<evidence type="ECO:0000313" key="13">
    <source>
        <dbReference type="EMBL" id="CAG4645745.1"/>
    </source>
</evidence>
<evidence type="ECO:0000256" key="3">
    <source>
        <dbReference type="ARBA" id="ARBA00022884"/>
    </source>
</evidence>
<comment type="subcellular location">
    <subcellularLocation>
        <location evidence="1 8">Nucleus</location>
    </subcellularLocation>
</comment>
<dbReference type="SMART" id="SM00361">
    <property type="entry name" value="RRM_1"/>
    <property type="match status" value="1"/>
</dbReference>
<evidence type="ECO:0000256" key="6">
    <source>
        <dbReference type="ARBA" id="ARBA00065586"/>
    </source>
</evidence>
<dbReference type="CDD" id="cd12647">
    <property type="entry name" value="RRM_UHM_SPF45"/>
    <property type="match status" value="1"/>
</dbReference>
<evidence type="ECO:0000256" key="10">
    <source>
        <dbReference type="SAM" id="MobiDB-lite"/>
    </source>
</evidence>
<dbReference type="InterPro" id="IPR000504">
    <property type="entry name" value="RRM_dom"/>
</dbReference>
<dbReference type="PROSITE" id="PS50102">
    <property type="entry name" value="RRM"/>
    <property type="match status" value="1"/>
</dbReference>
<evidence type="ECO:0000256" key="2">
    <source>
        <dbReference type="ARBA" id="ARBA00022664"/>
    </source>
</evidence>
<dbReference type="Gene3D" id="3.30.70.330">
    <property type="match status" value="1"/>
</dbReference>
<dbReference type="PANTHER" id="PTHR13288:SF8">
    <property type="entry name" value="SPLICING FACTOR 45"/>
    <property type="match status" value="1"/>
</dbReference>
<keyword evidence="4 8" id="KW-0508">mRNA splicing</keyword>
<feature type="coiled-coil region" evidence="9">
    <location>
        <begin position="53"/>
        <end position="80"/>
    </location>
</feature>
<dbReference type="SUPFAM" id="SSF54928">
    <property type="entry name" value="RNA-binding domain, RBD"/>
    <property type="match status" value="1"/>
</dbReference>
<dbReference type="InterPro" id="IPR012677">
    <property type="entry name" value="Nucleotide-bd_a/b_plait_sf"/>
</dbReference>
<dbReference type="InterPro" id="IPR003954">
    <property type="entry name" value="RRM_euk-type"/>
</dbReference>
<dbReference type="PIRSF" id="PIRSF031066">
    <property type="entry name" value="Splicing_factor_SPF45"/>
    <property type="match status" value="1"/>
</dbReference>
<protein>
    <recommendedName>
        <fullName evidence="7 8">Splicing factor 45</fullName>
    </recommendedName>
    <alternativeName>
        <fullName evidence="8">RNA-binding motif protein 17</fullName>
    </alternativeName>
</protein>
<dbReference type="PROSITE" id="PS50174">
    <property type="entry name" value="G_PATCH"/>
    <property type="match status" value="1"/>
</dbReference>
<dbReference type="InterPro" id="IPR000467">
    <property type="entry name" value="G_patch_dom"/>
</dbReference>
<dbReference type="Pfam" id="PF01585">
    <property type="entry name" value="G-patch"/>
    <property type="match status" value="1"/>
</dbReference>
<dbReference type="InterPro" id="IPR034653">
    <property type="entry name" value="SPF45_RRM"/>
</dbReference>
<reference evidence="13" key="1">
    <citation type="submission" date="2021-04" db="EMBL/GenBank/DDBJ databases">
        <authorList>
            <person name="Cornetti L."/>
        </authorList>
    </citation>
    <scope>NUCLEOTIDE SEQUENCE</scope>
</reference>